<evidence type="ECO:0000256" key="10">
    <source>
        <dbReference type="SAM" id="MobiDB-lite"/>
    </source>
</evidence>
<evidence type="ECO:0000256" key="9">
    <source>
        <dbReference type="RuleBase" id="RU368040"/>
    </source>
</evidence>
<evidence type="ECO:0000256" key="3">
    <source>
        <dbReference type="ARBA" id="ARBA00022787"/>
    </source>
</evidence>
<dbReference type="GO" id="GO:0005741">
    <property type="term" value="C:mitochondrial outer membrane"/>
    <property type="evidence" value="ECO:0007669"/>
    <property type="project" value="UniProtKB-SubCell"/>
</dbReference>
<dbReference type="EMBL" id="CAJPVJ010062249">
    <property type="protein sequence ID" value="CAG2184279.1"/>
    <property type="molecule type" value="Genomic_DNA"/>
</dbReference>
<keyword evidence="6 9" id="KW-0496">Mitochondrion</keyword>
<evidence type="ECO:0000256" key="7">
    <source>
        <dbReference type="ARBA" id="ARBA00023136"/>
    </source>
</evidence>
<evidence type="ECO:0000256" key="8">
    <source>
        <dbReference type="ARBA" id="ARBA00023140"/>
    </source>
</evidence>
<dbReference type="InterPro" id="IPR008518">
    <property type="entry name" value="Mff/Tango-11"/>
</dbReference>
<dbReference type="EMBL" id="OC977074">
    <property type="protein sequence ID" value="CAD7668830.1"/>
    <property type="molecule type" value="Genomic_DNA"/>
</dbReference>
<dbReference type="AlphaFoldDB" id="A0A7R9R2B9"/>
<comment type="similarity">
    <text evidence="1 9">Belongs to the Tango11 family.</text>
</comment>
<keyword evidence="13" id="KW-1185">Reference proteome</keyword>
<dbReference type="GO" id="GO:0090141">
    <property type="term" value="P:positive regulation of mitochondrial fission"/>
    <property type="evidence" value="ECO:0007669"/>
    <property type="project" value="UniProtKB-UniRule"/>
</dbReference>
<keyword evidence="4" id="KW-1133">Transmembrane helix</keyword>
<keyword evidence="7" id="KW-0472">Membrane</keyword>
<gene>
    <name evidence="12" type="ORF">ONB1V03_LOCUS23699</name>
</gene>
<comment type="subcellular location">
    <subcellularLocation>
        <location evidence="9">Mitochondrion outer membrane</location>
        <topology evidence="9">Single-pass type IV membrane protein</topology>
    </subcellularLocation>
    <subcellularLocation>
        <location evidence="9">Peroxisome</location>
    </subcellularLocation>
</comment>
<keyword evidence="5" id="KW-0175">Coiled coil</keyword>
<reference evidence="12" key="1">
    <citation type="submission" date="2020-11" db="EMBL/GenBank/DDBJ databases">
        <authorList>
            <person name="Tran Van P."/>
        </authorList>
    </citation>
    <scope>NUCLEOTIDE SEQUENCE</scope>
</reference>
<dbReference type="GO" id="GO:0000266">
    <property type="term" value="P:mitochondrial fission"/>
    <property type="evidence" value="ECO:0007669"/>
    <property type="project" value="UniProtKB-UniRule"/>
</dbReference>
<organism evidence="12">
    <name type="scientific">Oppiella nova</name>
    <dbReference type="NCBI Taxonomy" id="334625"/>
    <lineage>
        <taxon>Eukaryota</taxon>
        <taxon>Metazoa</taxon>
        <taxon>Ecdysozoa</taxon>
        <taxon>Arthropoda</taxon>
        <taxon>Chelicerata</taxon>
        <taxon>Arachnida</taxon>
        <taxon>Acari</taxon>
        <taxon>Acariformes</taxon>
        <taxon>Sarcoptiformes</taxon>
        <taxon>Oribatida</taxon>
        <taxon>Brachypylina</taxon>
        <taxon>Oppioidea</taxon>
        <taxon>Oppiidae</taxon>
        <taxon>Oppiella</taxon>
    </lineage>
</organism>
<protein>
    <recommendedName>
        <fullName evidence="9">Mitochondrial fission factor</fullName>
    </recommendedName>
</protein>
<sequence>MLGMSPDFTRNESSPIQLTTPPHTLSLGDHQFPGVGDTHYTTQNGPNRAGSYKKKRNVALSGFASNEDSLLLERSGKESLESPEYQSYFNSNASANDYSGDESVALLRRQVKALSRRVAAIELDNQHRHQREVFIYTIGVIYFLV</sequence>
<dbReference type="PANTHER" id="PTHR16501">
    <property type="entry name" value="TRANSPORT AND GOLGI ORGANIZATION PROTEIN 11"/>
    <property type="match status" value="1"/>
</dbReference>
<feature type="region of interest" description="Disordered" evidence="10">
    <location>
        <begin position="1"/>
        <end position="53"/>
    </location>
</feature>
<evidence type="ECO:0000256" key="2">
    <source>
        <dbReference type="ARBA" id="ARBA00022692"/>
    </source>
</evidence>
<keyword evidence="3 9" id="KW-1000">Mitochondrion outer membrane</keyword>
<feature type="non-terminal residue" evidence="12">
    <location>
        <position position="1"/>
    </location>
</feature>
<dbReference type="Proteomes" id="UP000728032">
    <property type="component" value="Unassembled WGS sequence"/>
</dbReference>
<keyword evidence="2" id="KW-0812">Transmembrane</keyword>
<feature type="compositionally biased region" description="Polar residues" evidence="10">
    <location>
        <begin position="11"/>
        <end position="23"/>
    </location>
</feature>
<evidence type="ECO:0000256" key="6">
    <source>
        <dbReference type="ARBA" id="ARBA00023128"/>
    </source>
</evidence>
<evidence type="ECO:0000313" key="13">
    <source>
        <dbReference type="Proteomes" id="UP000728032"/>
    </source>
</evidence>
<dbReference type="GO" id="GO:0090314">
    <property type="term" value="P:positive regulation of protein targeting to membrane"/>
    <property type="evidence" value="ECO:0007669"/>
    <property type="project" value="UniProtKB-UniRule"/>
</dbReference>
<feature type="domain" description="Mff-like" evidence="11">
    <location>
        <begin position="90"/>
        <end position="145"/>
    </location>
</feature>
<dbReference type="GO" id="GO:0005777">
    <property type="term" value="C:peroxisome"/>
    <property type="evidence" value="ECO:0007669"/>
    <property type="project" value="UniProtKB-SubCell"/>
</dbReference>
<evidence type="ECO:0000259" key="11">
    <source>
        <dbReference type="Pfam" id="PF05644"/>
    </source>
</evidence>
<evidence type="ECO:0000256" key="4">
    <source>
        <dbReference type="ARBA" id="ARBA00022989"/>
    </source>
</evidence>
<comment type="function">
    <text evidence="9">Plays a role in mitochondrial and peroxisomal fission. Promotes the recruitment and association of the fission mediator dynamin-related protein 1 (DNM1L) to the mitochondrial surface.</text>
</comment>
<name>A0A7R9R2B9_9ACAR</name>
<dbReference type="OrthoDB" id="5986838at2759"/>
<accession>A0A7R9R2B9</accession>
<dbReference type="Pfam" id="PF05644">
    <property type="entry name" value="Miff"/>
    <property type="match status" value="1"/>
</dbReference>
<proteinExistence type="inferred from homology"/>
<keyword evidence="8 9" id="KW-0576">Peroxisome</keyword>
<evidence type="ECO:0000256" key="5">
    <source>
        <dbReference type="ARBA" id="ARBA00023054"/>
    </source>
</evidence>
<evidence type="ECO:0000256" key="1">
    <source>
        <dbReference type="ARBA" id="ARBA00009806"/>
    </source>
</evidence>
<dbReference type="PANTHER" id="PTHR16501:SF6">
    <property type="entry name" value="TRANSPORT AND GOLGI ORGANIZATION PROTEIN 11"/>
    <property type="match status" value="1"/>
</dbReference>
<evidence type="ECO:0000313" key="12">
    <source>
        <dbReference type="EMBL" id="CAD7668830.1"/>
    </source>
</evidence>
<dbReference type="InterPro" id="IPR039433">
    <property type="entry name" value="Mff-like_dom"/>
</dbReference>